<sequence>MLVALLLDGLLGWPAMVFALIGHPVSWVGRVVSLLDHHWNCDTQAPFMRRCAGGAVVLVVTGLVGSFGAGLAYVLPHNGVGILAGGVLAWPLLAARSLYAHVQAVVQPLQAGDMAEARKAVSMIVGRDPNALDAAGIARAAAESLAENTSDGVVAPLFWGVFFGLPGLYVYKAINTMDSMIANRTPRYRLFGWAAARVDDVVNIPPARLSGLLYVLTSAAPLRAFRVMLRDARGHRSPNAGWPEAAMAGGLGIRLSGPRLYAEGPSRDPWLNAGAPDPTPLDLAAGLALYRRVVLLAALILLMVFLAHTPLDGAGL</sequence>
<keyword evidence="5 9" id="KW-0169">Cobalamin biosynthesis</keyword>
<keyword evidence="4 9" id="KW-1003">Cell membrane</keyword>
<reference evidence="10 11" key="1">
    <citation type="submission" date="2021-03" db="EMBL/GenBank/DDBJ databases">
        <title>The complete genome sequence of Acetobacter suratthaniensis TBRC 1719.</title>
        <authorList>
            <person name="Charoenyingcharoen P."/>
            <person name="Yukphan P."/>
        </authorList>
    </citation>
    <scope>NUCLEOTIDE SEQUENCE [LARGE SCALE GENOMIC DNA]</scope>
    <source>
        <strain evidence="10 11">TBRC 1719</strain>
    </source>
</reference>
<evidence type="ECO:0000256" key="8">
    <source>
        <dbReference type="ARBA" id="ARBA00023136"/>
    </source>
</evidence>
<evidence type="ECO:0000256" key="3">
    <source>
        <dbReference type="ARBA" id="ARBA00006263"/>
    </source>
</evidence>
<evidence type="ECO:0000256" key="9">
    <source>
        <dbReference type="HAMAP-Rule" id="MF_00024"/>
    </source>
</evidence>
<evidence type="ECO:0000313" key="11">
    <source>
        <dbReference type="Proteomes" id="UP000664399"/>
    </source>
</evidence>
<organism evidence="10 11">
    <name type="scientific">Acetobacter suratthaniensis</name>
    <dbReference type="NCBI Taxonomy" id="1502841"/>
    <lineage>
        <taxon>Bacteria</taxon>
        <taxon>Pseudomonadati</taxon>
        <taxon>Pseudomonadota</taxon>
        <taxon>Alphaproteobacteria</taxon>
        <taxon>Acetobacterales</taxon>
        <taxon>Acetobacteraceae</taxon>
        <taxon>Acetobacter</taxon>
    </lineage>
</organism>
<comment type="similarity">
    <text evidence="3 9">Belongs to the CobD/CbiB family.</text>
</comment>
<dbReference type="NCBIfam" id="TIGR00380">
    <property type="entry name" value="cobal_cbiB"/>
    <property type="match status" value="1"/>
</dbReference>
<comment type="pathway">
    <text evidence="2 9">Cofactor biosynthesis; adenosylcobalamin biosynthesis.</text>
</comment>
<keyword evidence="6 9" id="KW-0812">Transmembrane</keyword>
<evidence type="ECO:0000256" key="2">
    <source>
        <dbReference type="ARBA" id="ARBA00004953"/>
    </source>
</evidence>
<feature type="transmembrane region" description="Helical" evidence="9">
    <location>
        <begin position="52"/>
        <end position="75"/>
    </location>
</feature>
<evidence type="ECO:0000256" key="7">
    <source>
        <dbReference type="ARBA" id="ARBA00022989"/>
    </source>
</evidence>
<dbReference type="PANTHER" id="PTHR34308:SF1">
    <property type="entry name" value="COBALAMIN BIOSYNTHESIS PROTEIN CBIB"/>
    <property type="match status" value="1"/>
</dbReference>
<comment type="function">
    <text evidence="9">Converts cobyric acid to cobinamide by the addition of aminopropanol on the F carboxylic group.</text>
</comment>
<comment type="caution">
    <text evidence="10">The sequence shown here is derived from an EMBL/GenBank/DDBJ whole genome shotgun (WGS) entry which is preliminary data.</text>
</comment>
<protein>
    <recommendedName>
        <fullName evidence="9">Cobalamin biosynthesis protein CobD</fullName>
    </recommendedName>
</protein>
<evidence type="ECO:0000256" key="5">
    <source>
        <dbReference type="ARBA" id="ARBA00022573"/>
    </source>
</evidence>
<evidence type="ECO:0000256" key="4">
    <source>
        <dbReference type="ARBA" id="ARBA00022475"/>
    </source>
</evidence>
<evidence type="ECO:0000256" key="1">
    <source>
        <dbReference type="ARBA" id="ARBA00004651"/>
    </source>
</evidence>
<comment type="caution">
    <text evidence="9">Lacks conserved residue(s) required for the propagation of feature annotation.</text>
</comment>
<dbReference type="InterPro" id="IPR004485">
    <property type="entry name" value="Cobalamin_biosynth_CobD/CbiB"/>
</dbReference>
<keyword evidence="8 9" id="KW-0472">Membrane</keyword>
<dbReference type="Pfam" id="PF03186">
    <property type="entry name" value="CobD_Cbib"/>
    <property type="match status" value="1"/>
</dbReference>
<dbReference type="EMBL" id="JAFVMG010000006">
    <property type="protein sequence ID" value="MBO1328377.1"/>
    <property type="molecule type" value="Genomic_DNA"/>
</dbReference>
<gene>
    <name evidence="9 10" type="primary">cobD</name>
    <name evidence="10" type="ORF">J2D75_07785</name>
</gene>
<evidence type="ECO:0000313" key="10">
    <source>
        <dbReference type="EMBL" id="MBO1328377.1"/>
    </source>
</evidence>
<dbReference type="HAMAP" id="MF_00024">
    <property type="entry name" value="CobD_CbiB"/>
    <property type="match status" value="1"/>
</dbReference>
<dbReference type="PANTHER" id="PTHR34308">
    <property type="entry name" value="COBALAMIN BIOSYNTHESIS PROTEIN CBIB"/>
    <property type="match status" value="1"/>
</dbReference>
<evidence type="ECO:0000256" key="6">
    <source>
        <dbReference type="ARBA" id="ARBA00022692"/>
    </source>
</evidence>
<feature type="transmembrane region" description="Helical" evidence="9">
    <location>
        <begin position="293"/>
        <end position="311"/>
    </location>
</feature>
<proteinExistence type="inferred from homology"/>
<comment type="subcellular location">
    <subcellularLocation>
        <location evidence="1 9">Cell membrane</location>
        <topology evidence="1 9">Multi-pass membrane protein</topology>
    </subcellularLocation>
</comment>
<accession>A0ABS3LLY2</accession>
<dbReference type="Proteomes" id="UP000664399">
    <property type="component" value="Unassembled WGS sequence"/>
</dbReference>
<keyword evidence="7 9" id="KW-1133">Transmembrane helix</keyword>
<name>A0ABS3LLY2_9PROT</name>
<feature type="transmembrane region" description="Helical" evidence="9">
    <location>
        <begin position="153"/>
        <end position="171"/>
    </location>
</feature>
<keyword evidence="11" id="KW-1185">Reference proteome</keyword>